<dbReference type="Proteomes" id="UP001303211">
    <property type="component" value="Chromosome"/>
</dbReference>
<evidence type="ECO:0000313" key="1">
    <source>
        <dbReference type="EMBL" id="WOO32824.1"/>
    </source>
</evidence>
<gene>
    <name evidence="1" type="ORF">P4826_01470</name>
</gene>
<evidence type="ECO:0000313" key="2">
    <source>
        <dbReference type="Proteomes" id="UP001303211"/>
    </source>
</evidence>
<reference evidence="1 2" key="1">
    <citation type="submission" date="2023-03" db="EMBL/GenBank/DDBJ databases">
        <title>Diaphorobacter basophil sp. nov., isolated from a sewage-treatment plant.</title>
        <authorList>
            <person name="Yang K."/>
        </authorList>
    </citation>
    <scope>NUCLEOTIDE SEQUENCE [LARGE SCALE GENOMIC DNA]</scope>
    <source>
        <strain evidence="1 2">Y-1</strain>
    </source>
</reference>
<dbReference type="InterPro" id="IPR022172">
    <property type="entry name" value="DUF3703"/>
</dbReference>
<dbReference type="RefSeq" id="WP_317702241.1">
    <property type="nucleotide sequence ID" value="NZ_CP136921.1"/>
</dbReference>
<dbReference type="Pfam" id="PF12487">
    <property type="entry name" value="DUF3703"/>
    <property type="match status" value="1"/>
</dbReference>
<keyword evidence="2" id="KW-1185">Reference proteome</keyword>
<protein>
    <submittedName>
        <fullName evidence="1">DUF3703 domain-containing protein</fullName>
    </submittedName>
</protein>
<organism evidence="1 2">
    <name type="scientific">Diaphorobacter limosus</name>
    <dbReference type="NCBI Taxonomy" id="3036128"/>
    <lineage>
        <taxon>Bacteria</taxon>
        <taxon>Pseudomonadati</taxon>
        <taxon>Pseudomonadota</taxon>
        <taxon>Betaproteobacteria</taxon>
        <taxon>Burkholderiales</taxon>
        <taxon>Comamonadaceae</taxon>
        <taxon>Diaphorobacter</taxon>
    </lineage>
</organism>
<name>A0ABZ0J7C6_9BURK</name>
<proteinExistence type="predicted"/>
<dbReference type="EMBL" id="CP136921">
    <property type="protein sequence ID" value="WOO32824.1"/>
    <property type="molecule type" value="Genomic_DNA"/>
</dbReference>
<accession>A0ABZ0J7C6</accession>
<sequence>MSQTRQRAAFDFLLQQFAASAGQSAAQRWRYLEAAHVLGQNRLALHLRAHWQMLRFAQELGDRQELTGQLGHLCMAPVGHMVRRMPYGNNGRAIVPALHPMVPSAALRSCISEAMQAVGGDVPQDPA</sequence>